<dbReference type="Proteomes" id="UP001589610">
    <property type="component" value="Unassembled WGS sequence"/>
</dbReference>
<sequence>MSVSIGSIGSIDQGGQEGAVRERALPGAVPPPLDPAYVEVVLEGGPVDIPRTLRVDAAVFAYGKIKIPRKNGYEHFERPLTPPASGDAISEDDALVFRWTTRTKIAE</sequence>
<evidence type="ECO:0000313" key="3">
    <source>
        <dbReference type="Proteomes" id="UP001589610"/>
    </source>
</evidence>
<gene>
    <name evidence="2" type="ORF">ACFFRH_03880</name>
</gene>
<protein>
    <submittedName>
        <fullName evidence="2">DUF5988 family protein</fullName>
    </submittedName>
</protein>
<proteinExistence type="predicted"/>
<evidence type="ECO:0000256" key="1">
    <source>
        <dbReference type="SAM" id="MobiDB-lite"/>
    </source>
</evidence>
<keyword evidence="3" id="KW-1185">Reference proteome</keyword>
<dbReference type="EMBL" id="JBHMBS010000001">
    <property type="protein sequence ID" value="MFB9674617.1"/>
    <property type="molecule type" value="Genomic_DNA"/>
</dbReference>
<dbReference type="RefSeq" id="WP_386154167.1">
    <property type="nucleotide sequence ID" value="NZ_JBHMBS010000001.1"/>
</dbReference>
<name>A0ABV5T6B8_9ACTN</name>
<accession>A0ABV5T6B8</accession>
<organism evidence="2 3">
    <name type="scientific">Streptosporangium vulgare</name>
    <dbReference type="NCBI Taxonomy" id="46190"/>
    <lineage>
        <taxon>Bacteria</taxon>
        <taxon>Bacillati</taxon>
        <taxon>Actinomycetota</taxon>
        <taxon>Actinomycetes</taxon>
        <taxon>Streptosporangiales</taxon>
        <taxon>Streptosporangiaceae</taxon>
        <taxon>Streptosporangium</taxon>
    </lineage>
</organism>
<comment type="caution">
    <text evidence="2">The sequence shown here is derived from an EMBL/GenBank/DDBJ whole genome shotgun (WGS) entry which is preliminary data.</text>
</comment>
<feature type="compositionally biased region" description="Low complexity" evidence="1">
    <location>
        <begin position="1"/>
        <end position="14"/>
    </location>
</feature>
<dbReference type="Pfam" id="PF19450">
    <property type="entry name" value="DUF5988"/>
    <property type="match status" value="1"/>
</dbReference>
<evidence type="ECO:0000313" key="2">
    <source>
        <dbReference type="EMBL" id="MFB9674617.1"/>
    </source>
</evidence>
<dbReference type="InterPro" id="IPR046030">
    <property type="entry name" value="DUF5988"/>
</dbReference>
<reference evidence="2 3" key="1">
    <citation type="submission" date="2024-09" db="EMBL/GenBank/DDBJ databases">
        <authorList>
            <person name="Sun Q."/>
            <person name="Mori K."/>
        </authorList>
    </citation>
    <scope>NUCLEOTIDE SEQUENCE [LARGE SCALE GENOMIC DNA]</scope>
    <source>
        <strain evidence="2 3">JCM 3028</strain>
    </source>
</reference>
<feature type="region of interest" description="Disordered" evidence="1">
    <location>
        <begin position="1"/>
        <end position="31"/>
    </location>
</feature>